<feature type="compositionally biased region" description="Acidic residues" evidence="7">
    <location>
        <begin position="246"/>
        <end position="275"/>
    </location>
</feature>
<proteinExistence type="predicted"/>
<evidence type="ECO:0000256" key="3">
    <source>
        <dbReference type="ARBA" id="ARBA00022824"/>
    </source>
</evidence>
<feature type="domain" description="Reticulon" evidence="8">
    <location>
        <begin position="367"/>
        <end position="520"/>
    </location>
</feature>
<evidence type="ECO:0000256" key="4">
    <source>
        <dbReference type="ARBA" id="ARBA00022989"/>
    </source>
</evidence>
<evidence type="ECO:0000256" key="6">
    <source>
        <dbReference type="RuleBase" id="RU363132"/>
    </source>
</evidence>
<feature type="transmembrane region" description="Helical" evidence="6">
    <location>
        <begin position="541"/>
        <end position="569"/>
    </location>
</feature>
<feature type="region of interest" description="Disordered" evidence="7">
    <location>
        <begin position="87"/>
        <end position="106"/>
    </location>
</feature>
<accession>A0AAV5IX71</accession>
<organism evidence="9 10">
    <name type="scientific">Rubroshorea leprosula</name>
    <dbReference type="NCBI Taxonomy" id="152421"/>
    <lineage>
        <taxon>Eukaryota</taxon>
        <taxon>Viridiplantae</taxon>
        <taxon>Streptophyta</taxon>
        <taxon>Embryophyta</taxon>
        <taxon>Tracheophyta</taxon>
        <taxon>Spermatophyta</taxon>
        <taxon>Magnoliopsida</taxon>
        <taxon>eudicotyledons</taxon>
        <taxon>Gunneridae</taxon>
        <taxon>Pentapetalae</taxon>
        <taxon>rosids</taxon>
        <taxon>malvids</taxon>
        <taxon>Malvales</taxon>
        <taxon>Dipterocarpaceae</taxon>
        <taxon>Rubroshorea</taxon>
    </lineage>
</organism>
<dbReference type="GO" id="GO:0005789">
    <property type="term" value="C:endoplasmic reticulum membrane"/>
    <property type="evidence" value="ECO:0007669"/>
    <property type="project" value="UniProtKB-SubCell"/>
</dbReference>
<keyword evidence="5 6" id="KW-0472">Membrane</keyword>
<comment type="caution">
    <text evidence="9">The sequence shown here is derived from an EMBL/GenBank/DDBJ whole genome shotgun (WGS) entry which is preliminary data.</text>
</comment>
<keyword evidence="10" id="KW-1185">Reference proteome</keyword>
<dbReference type="PANTHER" id="PTHR46626:SF1">
    <property type="entry name" value="RETICULON-LIKE PROTEIN B21"/>
    <property type="match status" value="1"/>
</dbReference>
<dbReference type="EMBL" id="BPVZ01000020">
    <property type="protein sequence ID" value="GKV03312.1"/>
    <property type="molecule type" value="Genomic_DNA"/>
</dbReference>
<keyword evidence="4 6" id="KW-1133">Transmembrane helix</keyword>
<dbReference type="Proteomes" id="UP001054252">
    <property type="component" value="Unassembled WGS sequence"/>
</dbReference>
<feature type="region of interest" description="Disordered" evidence="7">
    <location>
        <begin position="332"/>
        <end position="356"/>
    </location>
</feature>
<feature type="region of interest" description="Disordered" evidence="7">
    <location>
        <begin position="119"/>
        <end position="275"/>
    </location>
</feature>
<evidence type="ECO:0000256" key="1">
    <source>
        <dbReference type="ARBA" id="ARBA00004477"/>
    </source>
</evidence>
<evidence type="ECO:0000256" key="2">
    <source>
        <dbReference type="ARBA" id="ARBA00022692"/>
    </source>
</evidence>
<keyword evidence="2 6" id="KW-0812">Transmembrane</keyword>
<evidence type="ECO:0000313" key="9">
    <source>
        <dbReference type="EMBL" id="GKV03312.1"/>
    </source>
</evidence>
<feature type="compositionally biased region" description="Polar residues" evidence="7">
    <location>
        <begin position="336"/>
        <end position="348"/>
    </location>
</feature>
<comment type="subcellular location">
    <subcellularLocation>
        <location evidence="1 6">Endoplasmic reticulum membrane</location>
        <topology evidence="1 6">Multi-pass membrane protein</topology>
    </subcellularLocation>
</comment>
<dbReference type="AlphaFoldDB" id="A0AAV5IX71"/>
<reference evidence="9 10" key="1">
    <citation type="journal article" date="2021" name="Commun. Biol.">
        <title>The genome of Shorea leprosula (Dipterocarpaceae) highlights the ecological relevance of drought in aseasonal tropical rainforests.</title>
        <authorList>
            <person name="Ng K.K.S."/>
            <person name="Kobayashi M.J."/>
            <person name="Fawcett J.A."/>
            <person name="Hatakeyama M."/>
            <person name="Paape T."/>
            <person name="Ng C.H."/>
            <person name="Ang C.C."/>
            <person name="Tnah L.H."/>
            <person name="Lee C.T."/>
            <person name="Nishiyama T."/>
            <person name="Sese J."/>
            <person name="O'Brien M.J."/>
            <person name="Copetti D."/>
            <person name="Mohd Noor M.I."/>
            <person name="Ong R.C."/>
            <person name="Putra M."/>
            <person name="Sireger I.Z."/>
            <person name="Indrioko S."/>
            <person name="Kosugi Y."/>
            <person name="Izuno A."/>
            <person name="Isagi Y."/>
            <person name="Lee S.L."/>
            <person name="Shimizu K.K."/>
        </authorList>
    </citation>
    <scope>NUCLEOTIDE SEQUENCE [LARGE SCALE GENOMIC DNA]</scope>
    <source>
        <strain evidence="9">214</strain>
    </source>
</reference>
<feature type="compositionally biased region" description="Basic and acidic residues" evidence="7">
    <location>
        <begin position="215"/>
        <end position="235"/>
    </location>
</feature>
<sequence>MDLGSGRRREGVRSSVVAGSVWESRMKSDQVKGGIKVFNGEEENQTTLEENGGVERRLNSKRGQTMRGAAVGGKRKTWKSESFEPIHIAKGKTEPPAGKSPIPVTKELTTVSVDGIKRSPVRVKKGRSEGSKEISKSADGIEKSPINVRRLRSEISKGSAELSKEIVESDEGIENNSVEKKDLIKVVDQSSGEKESRRNSVLDDQGKGNEGSDEATEKNESEGNCKELGVCEEKVISSSVSVKNTDEDEGGDEEFDEEDEVEEEEEEEEEEDEIEVEIEKKRIDIKEMNVPEVPAQKPEPTVDEVKRINHFNNRTSSFSSPVNKQLPPVEKRATPIYTNPPSKPTRFSASDDHQSFPQTHNNKLQNLVDIVMWRDISKSAFIFGIGTFVIISSSYTQNLNISFISVISYMGLVYLAAIFLYRSIICRGLVEINETSCVLGEEEAVWLLKLFLPYLNEFLLKLRALFSGDPATTMKLAMLLFVLARSGSSITIWKMAKLGFFGVFTVPIVCSSYSHQFTAYGKFWIRRFRDAWDSCTHKKAVAMGIFTLVWNLSSTIARIWAAFMLFVALRYYQQAMLDDCALEEDASPVEETLQGRTGHPRPGLRPTVVESNMPNKLKKGL</sequence>
<feature type="transmembrane region" description="Helical" evidence="6">
    <location>
        <begin position="401"/>
        <end position="421"/>
    </location>
</feature>
<feature type="transmembrane region" description="Helical" evidence="6">
    <location>
        <begin position="379"/>
        <end position="395"/>
    </location>
</feature>
<evidence type="ECO:0000313" key="10">
    <source>
        <dbReference type="Proteomes" id="UP001054252"/>
    </source>
</evidence>
<feature type="transmembrane region" description="Helical" evidence="6">
    <location>
        <begin position="499"/>
        <end position="520"/>
    </location>
</feature>
<dbReference type="Pfam" id="PF02453">
    <property type="entry name" value="Reticulon"/>
    <property type="match status" value="1"/>
</dbReference>
<dbReference type="InterPro" id="IPR003388">
    <property type="entry name" value="Reticulon"/>
</dbReference>
<name>A0AAV5IX71_9ROSI</name>
<comment type="caution">
    <text evidence="6">Lacks conserved residue(s) required for the propagation of feature annotation.</text>
</comment>
<evidence type="ECO:0000256" key="7">
    <source>
        <dbReference type="SAM" id="MobiDB-lite"/>
    </source>
</evidence>
<feature type="region of interest" description="Disordered" evidence="7">
    <location>
        <begin position="590"/>
        <end position="621"/>
    </location>
</feature>
<evidence type="ECO:0000259" key="8">
    <source>
        <dbReference type="PROSITE" id="PS50845"/>
    </source>
</evidence>
<dbReference type="PROSITE" id="PS50845">
    <property type="entry name" value="RETICULON"/>
    <property type="match status" value="1"/>
</dbReference>
<feature type="compositionally biased region" description="Basic and acidic residues" evidence="7">
    <location>
        <begin position="177"/>
        <end position="207"/>
    </location>
</feature>
<protein>
    <recommendedName>
        <fullName evidence="6">Reticulon-like protein</fullName>
    </recommendedName>
</protein>
<keyword evidence="3 6" id="KW-0256">Endoplasmic reticulum</keyword>
<feature type="region of interest" description="Disordered" evidence="7">
    <location>
        <begin position="28"/>
        <end position="82"/>
    </location>
</feature>
<feature type="compositionally biased region" description="Basic and acidic residues" evidence="7">
    <location>
        <begin position="126"/>
        <end position="142"/>
    </location>
</feature>
<gene>
    <name evidence="9" type="ORF">SLEP1_g15638</name>
</gene>
<dbReference type="InterPro" id="IPR044647">
    <property type="entry name" value="RTNLB17/18/21"/>
</dbReference>
<dbReference type="PANTHER" id="PTHR46626">
    <property type="entry name" value="RETICULON-LIKE PROTEIN B17"/>
    <property type="match status" value="1"/>
</dbReference>
<feature type="transmembrane region" description="Helical" evidence="6">
    <location>
        <begin position="476"/>
        <end position="493"/>
    </location>
</feature>
<evidence type="ECO:0000256" key="5">
    <source>
        <dbReference type="ARBA" id="ARBA00023136"/>
    </source>
</evidence>